<dbReference type="OrthoDB" id="9803764at2"/>
<dbReference type="PROSITE" id="PS01124">
    <property type="entry name" value="HTH_ARAC_FAMILY_2"/>
    <property type="match status" value="1"/>
</dbReference>
<feature type="domain" description="HTH araC/xylS-type" evidence="4">
    <location>
        <begin position="152"/>
        <end position="250"/>
    </location>
</feature>
<evidence type="ECO:0000313" key="5">
    <source>
        <dbReference type="EMBL" id="SHK68572.1"/>
    </source>
</evidence>
<dbReference type="EMBL" id="FQZB01000023">
    <property type="protein sequence ID" value="SHK68572.1"/>
    <property type="molecule type" value="Genomic_DNA"/>
</dbReference>
<accession>A0A1M6UH80</accession>
<keyword evidence="3" id="KW-0804">Transcription</keyword>
<evidence type="ECO:0000259" key="4">
    <source>
        <dbReference type="PROSITE" id="PS01124"/>
    </source>
</evidence>
<dbReference type="PANTHER" id="PTHR43280">
    <property type="entry name" value="ARAC-FAMILY TRANSCRIPTIONAL REGULATOR"/>
    <property type="match status" value="1"/>
</dbReference>
<dbReference type="AlphaFoldDB" id="A0A1M6UH80"/>
<keyword evidence="1" id="KW-0805">Transcription regulation</keyword>
<proteinExistence type="predicted"/>
<keyword evidence="2 5" id="KW-0238">DNA-binding</keyword>
<name>A0A1M6UH80_9CLOT</name>
<organism evidence="5 6">
    <name type="scientific">Clostridium cavendishii DSM 21758</name>
    <dbReference type="NCBI Taxonomy" id="1121302"/>
    <lineage>
        <taxon>Bacteria</taxon>
        <taxon>Bacillati</taxon>
        <taxon>Bacillota</taxon>
        <taxon>Clostridia</taxon>
        <taxon>Eubacteriales</taxon>
        <taxon>Clostridiaceae</taxon>
        <taxon>Clostridium</taxon>
    </lineage>
</organism>
<dbReference type="InterPro" id="IPR009057">
    <property type="entry name" value="Homeodomain-like_sf"/>
</dbReference>
<evidence type="ECO:0000256" key="3">
    <source>
        <dbReference type="ARBA" id="ARBA00023163"/>
    </source>
</evidence>
<dbReference type="SUPFAM" id="SSF46689">
    <property type="entry name" value="Homeodomain-like"/>
    <property type="match status" value="1"/>
</dbReference>
<dbReference type="GO" id="GO:0043565">
    <property type="term" value="F:sequence-specific DNA binding"/>
    <property type="evidence" value="ECO:0007669"/>
    <property type="project" value="InterPro"/>
</dbReference>
<dbReference type="Gene3D" id="1.10.10.60">
    <property type="entry name" value="Homeodomain-like"/>
    <property type="match status" value="1"/>
</dbReference>
<sequence>MTDIFYTIDHVLLFVDYNYPEKHKHWAKHLIISLGKEFKCIIEDKEIICRGIIIGSNVMHTIESYDNEMLVYLFDETTDMSKEIEDKYLQNNNYYTLNVEKLKEIKRVWINEILSLKDIMKIKQKYYDVYEKILNICNLNIKKPHIKDERVKKVLKLLQEKEEITEGIIRELADKVFLSQSRLSHLFKEETQTSLSSFLVIMKIGKAYEYILNGENITDASIKAGFNSPSHFATTNKNMFGISANEIRKDVRVIPID</sequence>
<dbReference type="InterPro" id="IPR018060">
    <property type="entry name" value="HTH_AraC"/>
</dbReference>
<dbReference type="RefSeq" id="WP_072993168.1">
    <property type="nucleotide sequence ID" value="NZ_FQZB01000023.1"/>
</dbReference>
<evidence type="ECO:0000313" key="6">
    <source>
        <dbReference type="Proteomes" id="UP000184310"/>
    </source>
</evidence>
<evidence type="ECO:0000256" key="2">
    <source>
        <dbReference type="ARBA" id="ARBA00023125"/>
    </source>
</evidence>
<gene>
    <name evidence="5" type="ORF">SAMN02745163_04272</name>
</gene>
<dbReference type="STRING" id="1121302.SAMN02745163_04272"/>
<protein>
    <submittedName>
        <fullName evidence="5">AraC-type DNA-binding protein</fullName>
    </submittedName>
</protein>
<dbReference type="SMART" id="SM00342">
    <property type="entry name" value="HTH_ARAC"/>
    <property type="match status" value="1"/>
</dbReference>
<dbReference type="GO" id="GO:0003700">
    <property type="term" value="F:DNA-binding transcription factor activity"/>
    <property type="evidence" value="ECO:0007669"/>
    <property type="project" value="InterPro"/>
</dbReference>
<dbReference type="PANTHER" id="PTHR43280:SF2">
    <property type="entry name" value="HTH-TYPE TRANSCRIPTIONAL REGULATOR EXSA"/>
    <property type="match status" value="1"/>
</dbReference>
<dbReference type="Proteomes" id="UP000184310">
    <property type="component" value="Unassembled WGS sequence"/>
</dbReference>
<evidence type="ECO:0000256" key="1">
    <source>
        <dbReference type="ARBA" id="ARBA00023015"/>
    </source>
</evidence>
<keyword evidence="6" id="KW-1185">Reference proteome</keyword>
<dbReference type="Pfam" id="PF12833">
    <property type="entry name" value="HTH_18"/>
    <property type="match status" value="1"/>
</dbReference>
<reference evidence="5 6" key="1">
    <citation type="submission" date="2016-11" db="EMBL/GenBank/DDBJ databases">
        <authorList>
            <person name="Jaros S."/>
            <person name="Januszkiewicz K."/>
            <person name="Wedrychowicz H."/>
        </authorList>
    </citation>
    <scope>NUCLEOTIDE SEQUENCE [LARGE SCALE GENOMIC DNA]</scope>
    <source>
        <strain evidence="5 6">DSM 21758</strain>
    </source>
</reference>